<dbReference type="RefSeq" id="XP_052287116.1">
    <property type="nucleotide sequence ID" value="XM_052431195.1"/>
</dbReference>
<dbReference type="OrthoDB" id="10342185at2759"/>
<gene>
    <name evidence="1" type="ORF">GSPATT00005405001</name>
</gene>
<evidence type="ECO:0000313" key="1">
    <source>
        <dbReference type="EMBL" id="CAK60654.1"/>
    </source>
</evidence>
<dbReference type="GeneID" id="76803704"/>
<proteinExistence type="predicted"/>
<dbReference type="AlphaFoldDB" id="A0BQ37"/>
<dbReference type="InParanoid" id="A0BQ37"/>
<dbReference type="EMBL" id="CT868008">
    <property type="protein sequence ID" value="CAK60654.1"/>
    <property type="molecule type" value="Genomic_DNA"/>
</dbReference>
<evidence type="ECO:0000313" key="2">
    <source>
        <dbReference type="Proteomes" id="UP000000600"/>
    </source>
</evidence>
<reference evidence="1 2" key="1">
    <citation type="journal article" date="2006" name="Nature">
        <title>Global trends of whole-genome duplications revealed by the ciliate Paramecium tetraurelia.</title>
        <authorList>
            <consortium name="Genoscope"/>
            <person name="Aury J.-M."/>
            <person name="Jaillon O."/>
            <person name="Duret L."/>
            <person name="Noel B."/>
            <person name="Jubin C."/>
            <person name="Porcel B.M."/>
            <person name="Segurens B."/>
            <person name="Daubin V."/>
            <person name="Anthouard V."/>
            <person name="Aiach N."/>
            <person name="Arnaiz O."/>
            <person name="Billaut A."/>
            <person name="Beisson J."/>
            <person name="Blanc I."/>
            <person name="Bouhouche K."/>
            <person name="Camara F."/>
            <person name="Duharcourt S."/>
            <person name="Guigo R."/>
            <person name="Gogendeau D."/>
            <person name="Katinka M."/>
            <person name="Keller A.-M."/>
            <person name="Kissmehl R."/>
            <person name="Klotz C."/>
            <person name="Koll F."/>
            <person name="Le Moue A."/>
            <person name="Lepere C."/>
            <person name="Malinsky S."/>
            <person name="Nowacki M."/>
            <person name="Nowak J.K."/>
            <person name="Plattner H."/>
            <person name="Poulain J."/>
            <person name="Ruiz F."/>
            <person name="Serrano V."/>
            <person name="Zagulski M."/>
            <person name="Dessen P."/>
            <person name="Betermier M."/>
            <person name="Weissenbach J."/>
            <person name="Scarpelli C."/>
            <person name="Schachter V."/>
            <person name="Sperling L."/>
            <person name="Meyer E."/>
            <person name="Cohen J."/>
            <person name="Wincker P."/>
        </authorList>
    </citation>
    <scope>NUCLEOTIDE SEQUENCE [LARGE SCALE GENOMIC DNA]</scope>
    <source>
        <strain evidence="1 2">Stock d4-2</strain>
    </source>
</reference>
<dbReference type="Proteomes" id="UP000000600">
    <property type="component" value="Unassembled WGS sequence"/>
</dbReference>
<name>A0BQ37_PARTE</name>
<accession>A0BQ37</accession>
<sequence length="41" mass="4609">MKEFDSQLLEIINILKSSANSTALGIHNSLMEQESMNADRE</sequence>
<protein>
    <submittedName>
        <fullName evidence="1">Uncharacterized protein</fullName>
    </submittedName>
</protein>
<dbReference type="HOGENOM" id="CLU_3280690_0_0_1"/>
<keyword evidence="2" id="KW-1185">Reference proteome</keyword>
<organism evidence="1 2">
    <name type="scientific">Paramecium tetraurelia</name>
    <dbReference type="NCBI Taxonomy" id="5888"/>
    <lineage>
        <taxon>Eukaryota</taxon>
        <taxon>Sar</taxon>
        <taxon>Alveolata</taxon>
        <taxon>Ciliophora</taxon>
        <taxon>Intramacronucleata</taxon>
        <taxon>Oligohymenophorea</taxon>
        <taxon>Peniculida</taxon>
        <taxon>Parameciidae</taxon>
        <taxon>Paramecium</taxon>
    </lineage>
</organism>